<keyword evidence="8" id="KW-1185">Reference proteome</keyword>
<dbReference type="GO" id="GO:0005262">
    <property type="term" value="F:calcium channel activity"/>
    <property type="evidence" value="ECO:0007669"/>
    <property type="project" value="TreeGrafter"/>
</dbReference>
<protein>
    <submittedName>
        <fullName evidence="7">Cation:H+ antiporter</fullName>
    </submittedName>
</protein>
<dbReference type="GO" id="GO:0005886">
    <property type="term" value="C:plasma membrane"/>
    <property type="evidence" value="ECO:0007669"/>
    <property type="project" value="TreeGrafter"/>
</dbReference>
<evidence type="ECO:0000256" key="4">
    <source>
        <dbReference type="ARBA" id="ARBA00023136"/>
    </source>
</evidence>
<dbReference type="PANTHER" id="PTHR10846">
    <property type="entry name" value="SODIUM/POTASSIUM/CALCIUM EXCHANGER"/>
    <property type="match status" value="1"/>
</dbReference>
<feature type="transmembrane region" description="Helical" evidence="5">
    <location>
        <begin position="234"/>
        <end position="255"/>
    </location>
</feature>
<dbReference type="EMBL" id="FNHL01000003">
    <property type="protein sequence ID" value="SDM75364.1"/>
    <property type="molecule type" value="Genomic_DNA"/>
</dbReference>
<feature type="domain" description="Sodium/calcium exchanger membrane region" evidence="6">
    <location>
        <begin position="37"/>
        <end position="176"/>
    </location>
</feature>
<dbReference type="GO" id="GO:0008273">
    <property type="term" value="F:calcium, potassium:sodium antiporter activity"/>
    <property type="evidence" value="ECO:0007669"/>
    <property type="project" value="TreeGrafter"/>
</dbReference>
<accession>A0A1G9VT41</accession>
<sequence>MFRSADLSSYLLSPDTPVVLQTGGGVSAADVLLSTNTLYLVVGILLLYLGAELLVDGAARLALGFGLKAAIVGVTVVAFATTTPELFVAILSGLDYSTSLGLGAIIGSNIANIGLVLGIAALIRPLSVNEDVFREHVPFMVLAAVLLVGLGLDGTLGRFDGGVFLLLLAAFTGYLFYRMQQTEGEVESDEVDLDEDVDPKLMDFAKLGGGLLLLLLGSRWLIQGGQGALEALGFGPRFVGLTVLAFGTSLPELAASVVSAARGEEELSIGNVVGSNIYNILAVLGVLALMVPLNVPTDTLSFDFPVLIVFTFGIIAIMLNNRDISRLDGGVLVGGYLVFFYFLLP</sequence>
<dbReference type="NCBIfam" id="TIGR00367">
    <property type="entry name" value="calcium/sodium antiporter"/>
    <property type="match status" value="1"/>
</dbReference>
<organism evidence="7 8">
    <name type="scientific">Halogranum gelatinilyticum</name>
    <dbReference type="NCBI Taxonomy" id="660521"/>
    <lineage>
        <taxon>Archaea</taxon>
        <taxon>Methanobacteriati</taxon>
        <taxon>Methanobacteriota</taxon>
        <taxon>Stenosarchaea group</taxon>
        <taxon>Halobacteria</taxon>
        <taxon>Halobacteriales</taxon>
        <taxon>Haloferacaceae</taxon>
    </lineage>
</organism>
<dbReference type="PANTHER" id="PTHR10846:SF8">
    <property type="entry name" value="INNER MEMBRANE PROTEIN YRBG"/>
    <property type="match status" value="1"/>
</dbReference>
<comment type="subcellular location">
    <subcellularLocation>
        <location evidence="1">Membrane</location>
        <topology evidence="1">Multi-pass membrane protein</topology>
    </subcellularLocation>
</comment>
<dbReference type="GO" id="GO:0006874">
    <property type="term" value="P:intracellular calcium ion homeostasis"/>
    <property type="evidence" value="ECO:0007669"/>
    <property type="project" value="TreeGrafter"/>
</dbReference>
<evidence type="ECO:0000256" key="3">
    <source>
        <dbReference type="ARBA" id="ARBA00022989"/>
    </source>
</evidence>
<dbReference type="AlphaFoldDB" id="A0A1G9VT41"/>
<feature type="transmembrane region" description="Helical" evidence="5">
    <location>
        <begin position="135"/>
        <end position="152"/>
    </location>
</feature>
<evidence type="ECO:0000256" key="2">
    <source>
        <dbReference type="ARBA" id="ARBA00022692"/>
    </source>
</evidence>
<dbReference type="Gene3D" id="1.20.1420.30">
    <property type="entry name" value="NCX, central ion-binding region"/>
    <property type="match status" value="1"/>
</dbReference>
<feature type="transmembrane region" description="Helical" evidence="5">
    <location>
        <begin position="158"/>
        <end position="177"/>
    </location>
</feature>
<gene>
    <name evidence="7" type="ORF">SAMN04487949_2498</name>
</gene>
<keyword evidence="4 5" id="KW-0472">Membrane</keyword>
<dbReference type="InterPro" id="IPR044880">
    <property type="entry name" value="NCX_ion-bd_dom_sf"/>
</dbReference>
<keyword evidence="2 5" id="KW-0812">Transmembrane</keyword>
<evidence type="ECO:0000256" key="5">
    <source>
        <dbReference type="SAM" id="Phobius"/>
    </source>
</evidence>
<dbReference type="InterPro" id="IPR004837">
    <property type="entry name" value="NaCa_Exmemb"/>
</dbReference>
<dbReference type="Pfam" id="PF01699">
    <property type="entry name" value="Na_Ca_ex"/>
    <property type="match status" value="2"/>
</dbReference>
<name>A0A1G9VT41_9EURY</name>
<keyword evidence="3 5" id="KW-1133">Transmembrane helix</keyword>
<evidence type="ECO:0000313" key="8">
    <source>
        <dbReference type="Proteomes" id="UP000199451"/>
    </source>
</evidence>
<feature type="transmembrane region" description="Helical" evidence="5">
    <location>
        <begin position="37"/>
        <end position="55"/>
    </location>
</feature>
<dbReference type="InterPro" id="IPR004481">
    <property type="entry name" value="K/Na/Ca-exchanger"/>
</dbReference>
<evidence type="ECO:0000259" key="6">
    <source>
        <dbReference type="Pfam" id="PF01699"/>
    </source>
</evidence>
<feature type="transmembrane region" description="Helical" evidence="5">
    <location>
        <begin position="276"/>
        <end position="295"/>
    </location>
</feature>
<evidence type="ECO:0000313" key="7">
    <source>
        <dbReference type="EMBL" id="SDM75364.1"/>
    </source>
</evidence>
<feature type="transmembrane region" description="Helical" evidence="5">
    <location>
        <begin position="62"/>
        <end position="80"/>
    </location>
</feature>
<feature type="transmembrane region" description="Helical" evidence="5">
    <location>
        <begin position="100"/>
        <end position="123"/>
    </location>
</feature>
<feature type="domain" description="Sodium/calcium exchanger membrane region" evidence="6">
    <location>
        <begin position="208"/>
        <end position="343"/>
    </location>
</feature>
<evidence type="ECO:0000256" key="1">
    <source>
        <dbReference type="ARBA" id="ARBA00004141"/>
    </source>
</evidence>
<proteinExistence type="predicted"/>
<dbReference type="Proteomes" id="UP000199451">
    <property type="component" value="Unassembled WGS sequence"/>
</dbReference>
<dbReference type="OrthoDB" id="142185at2157"/>
<dbReference type="STRING" id="660521.SAMN04487949_2498"/>
<reference evidence="8" key="1">
    <citation type="submission" date="2016-10" db="EMBL/GenBank/DDBJ databases">
        <authorList>
            <person name="Varghese N."/>
            <person name="Submissions S."/>
        </authorList>
    </citation>
    <scope>NUCLEOTIDE SEQUENCE [LARGE SCALE GENOMIC DNA]</scope>
    <source>
        <strain evidence="8">CGMCC 1.10119</strain>
    </source>
</reference>
<feature type="transmembrane region" description="Helical" evidence="5">
    <location>
        <begin position="327"/>
        <end position="344"/>
    </location>
</feature>
<feature type="transmembrane region" description="Helical" evidence="5">
    <location>
        <begin position="204"/>
        <end position="222"/>
    </location>
</feature>
<feature type="transmembrane region" description="Helical" evidence="5">
    <location>
        <begin position="301"/>
        <end position="320"/>
    </location>
</feature>